<dbReference type="NCBIfam" id="TIGR00792">
    <property type="entry name" value="gph"/>
    <property type="match status" value="1"/>
</dbReference>
<feature type="transmembrane region" description="Helical" evidence="1">
    <location>
        <begin position="45"/>
        <end position="64"/>
    </location>
</feature>
<gene>
    <name evidence="2" type="ORF">KIV56_05860</name>
</gene>
<proteinExistence type="predicted"/>
<evidence type="ECO:0000313" key="2">
    <source>
        <dbReference type="EMBL" id="WBM80846.1"/>
    </source>
</evidence>
<accession>A0ABY7NEF7</accession>
<dbReference type="InterPro" id="IPR036259">
    <property type="entry name" value="MFS_trans_sf"/>
</dbReference>
<dbReference type="PANTHER" id="PTHR11328:SF24">
    <property type="entry name" value="MAJOR FACILITATOR SUPERFAMILY (MFS) PROFILE DOMAIN-CONTAINING PROTEIN"/>
    <property type="match status" value="1"/>
</dbReference>
<dbReference type="InterPro" id="IPR039672">
    <property type="entry name" value="MFS_2"/>
</dbReference>
<feature type="transmembrane region" description="Helical" evidence="1">
    <location>
        <begin position="97"/>
        <end position="123"/>
    </location>
</feature>
<evidence type="ECO:0000313" key="3">
    <source>
        <dbReference type="Proteomes" id="UP001212421"/>
    </source>
</evidence>
<feature type="transmembrane region" description="Helical" evidence="1">
    <location>
        <begin position="238"/>
        <end position="257"/>
    </location>
</feature>
<feature type="transmembrane region" description="Helical" evidence="1">
    <location>
        <begin position="186"/>
        <end position="209"/>
    </location>
</feature>
<dbReference type="Proteomes" id="UP001212421">
    <property type="component" value="Chromosome"/>
</dbReference>
<keyword evidence="3" id="KW-1185">Reference proteome</keyword>
<dbReference type="PANTHER" id="PTHR11328">
    <property type="entry name" value="MAJOR FACILITATOR SUPERFAMILY DOMAIN-CONTAINING PROTEIN"/>
    <property type="match status" value="1"/>
</dbReference>
<dbReference type="Pfam" id="PF13347">
    <property type="entry name" value="MFS_2"/>
    <property type="match status" value="1"/>
</dbReference>
<dbReference type="SUPFAM" id="SSF103473">
    <property type="entry name" value="MFS general substrate transporter"/>
    <property type="match status" value="1"/>
</dbReference>
<keyword evidence="1" id="KW-1133">Transmembrane helix</keyword>
<organism evidence="2 3">
    <name type="scientific">Cryobacterium breve</name>
    <dbReference type="NCBI Taxonomy" id="1259258"/>
    <lineage>
        <taxon>Bacteria</taxon>
        <taxon>Bacillati</taxon>
        <taxon>Actinomycetota</taxon>
        <taxon>Actinomycetes</taxon>
        <taxon>Micrococcales</taxon>
        <taxon>Microbacteriaceae</taxon>
        <taxon>Cryobacterium</taxon>
    </lineage>
</organism>
<feature type="transmembrane region" description="Helical" evidence="1">
    <location>
        <begin position="162"/>
        <end position="180"/>
    </location>
</feature>
<protein>
    <submittedName>
        <fullName evidence="2">Glycoside-pentoside-hexuronide (GPH):cation symporter</fullName>
    </submittedName>
</protein>
<feature type="transmembrane region" description="Helical" evidence="1">
    <location>
        <begin position="129"/>
        <end position="150"/>
    </location>
</feature>
<evidence type="ECO:0000256" key="1">
    <source>
        <dbReference type="SAM" id="Phobius"/>
    </source>
</evidence>
<keyword evidence="1" id="KW-0472">Membrane</keyword>
<keyword evidence="1" id="KW-0812">Transmembrane</keyword>
<feature type="transmembrane region" description="Helical" evidence="1">
    <location>
        <begin position="277"/>
        <end position="294"/>
    </location>
</feature>
<reference evidence="2 3" key="1">
    <citation type="submission" date="2021-05" db="EMBL/GenBank/DDBJ databases">
        <authorList>
            <person name="Kumar R."/>
            <person name="Kumar A."/>
            <person name="Mukhia S."/>
        </authorList>
    </citation>
    <scope>NUCLEOTIDE SEQUENCE [LARGE SCALE GENOMIC DNA]</scope>
    <source>
        <strain evidence="2 3">ERMR7:08</strain>
    </source>
</reference>
<sequence>MTRDIKDRAELATSRQAGSLGAQWICGFAFIPMMMIFGGMTAQNFMFASMVMAIVGVVSFYICYRGTKERVYVNRAVGFEKNGMKDYAKAIFTNKPLLALVLMTLFTISSMNVNNMMMIFFAQYNLGNIALQAVLNLVMIGASIVGIMFIPKMVAKWGKKKTAMAGFIVSIVANGLNFIIPTNLWTFMILVTIGYAALAIPNGVTWAFVSDTIDYGEWHTGVRKETMTYAAFNFSRKVAQSLAALVGAGMLAITGYVAKATSQSPETLFGIKAVMTIYPAIALTIAAVIIYFLYSLSDDKYHAIAIDLEEGRWEQGIIGEEIAAKA</sequence>
<feature type="transmembrane region" description="Helical" evidence="1">
    <location>
        <begin position="20"/>
        <end position="39"/>
    </location>
</feature>
<dbReference type="Gene3D" id="1.20.1250.20">
    <property type="entry name" value="MFS general substrate transporter like domains"/>
    <property type="match status" value="1"/>
</dbReference>
<name>A0ABY7NEF7_9MICO</name>
<dbReference type="InterPro" id="IPR001927">
    <property type="entry name" value="Na/Gal_symport"/>
</dbReference>
<dbReference type="EMBL" id="CP075584">
    <property type="protein sequence ID" value="WBM80846.1"/>
    <property type="molecule type" value="Genomic_DNA"/>
</dbReference>